<evidence type="ECO:0000313" key="2">
    <source>
        <dbReference type="Proteomes" id="UP000653565"/>
    </source>
</evidence>
<dbReference type="AlphaFoldDB" id="A0A8H4HFG9"/>
<accession>A0A8H4HFG9</accession>
<gene>
    <name evidence="1" type="ORF">CNMCM6805_002052</name>
</gene>
<organism evidence="1 2">
    <name type="scientific">Aspergillus fumigatiaffinis</name>
    <dbReference type="NCBI Taxonomy" id="340414"/>
    <lineage>
        <taxon>Eukaryota</taxon>
        <taxon>Fungi</taxon>
        <taxon>Dikarya</taxon>
        <taxon>Ascomycota</taxon>
        <taxon>Pezizomycotina</taxon>
        <taxon>Eurotiomycetes</taxon>
        <taxon>Eurotiomycetidae</taxon>
        <taxon>Eurotiales</taxon>
        <taxon>Aspergillaceae</taxon>
        <taxon>Aspergillus</taxon>
        <taxon>Aspergillus subgen. Fumigati</taxon>
    </lineage>
</organism>
<evidence type="ECO:0000313" key="1">
    <source>
        <dbReference type="EMBL" id="KAF4242944.1"/>
    </source>
</evidence>
<dbReference type="EMBL" id="JAAAPX010000014">
    <property type="protein sequence ID" value="KAF4242944.1"/>
    <property type="molecule type" value="Genomic_DNA"/>
</dbReference>
<protein>
    <submittedName>
        <fullName evidence="1">Uncharacterized protein</fullName>
    </submittedName>
</protein>
<sequence length="120" mass="13500">MTQLPSSSWDRGYLSAGVQAARPVRFGRKLRRAPVEDLTAEERAVEHQALQMSMANIFELFRRDVSALLDGDDEDAGDDDDNQSVASEHMDFDDHIAAENMTRFCIRVSDITETFFSIAT</sequence>
<comment type="caution">
    <text evidence="1">The sequence shown here is derived from an EMBL/GenBank/DDBJ whole genome shotgun (WGS) entry which is preliminary data.</text>
</comment>
<reference evidence="1" key="2">
    <citation type="submission" date="2020-04" db="EMBL/GenBank/DDBJ databases">
        <authorList>
            <person name="Santos R.A.C."/>
            <person name="Steenwyk J.L."/>
            <person name="Rivero-Menendez O."/>
            <person name="Mead M.E."/>
            <person name="Silva L.P."/>
            <person name="Bastos R.W."/>
            <person name="Alastruey-Izquierdo A."/>
            <person name="Goldman G.H."/>
            <person name="Rokas A."/>
        </authorList>
    </citation>
    <scope>NUCLEOTIDE SEQUENCE</scope>
    <source>
        <strain evidence="1">CNM-CM6805</strain>
    </source>
</reference>
<name>A0A8H4HFG9_9EURO</name>
<keyword evidence="2" id="KW-1185">Reference proteome</keyword>
<dbReference type="Proteomes" id="UP000653565">
    <property type="component" value="Unassembled WGS sequence"/>
</dbReference>
<reference evidence="1" key="1">
    <citation type="journal article" date="2020" name="bioRxiv">
        <title>Genomic and phenotypic heterogeneity of clinical isolates of the human pathogens Aspergillus fumigatus, Aspergillus lentulus and Aspergillus fumigatiaffinis.</title>
        <authorList>
            <person name="dos Santos R.A.C."/>
            <person name="Steenwyk J.L."/>
            <person name="Rivero-Menendez O."/>
            <person name="Mead M.E."/>
            <person name="Silva L.P."/>
            <person name="Bastos R.W."/>
            <person name="Alastruey-Izquierdo A."/>
            <person name="Goldman G.H."/>
            <person name="Rokas A."/>
        </authorList>
    </citation>
    <scope>NUCLEOTIDE SEQUENCE</scope>
    <source>
        <strain evidence="1">CNM-CM6805</strain>
    </source>
</reference>
<proteinExistence type="predicted"/>